<sequence length="391" mass="43153">MKLLLNTESLVPPLTGVGNYTLNLLRELQGLAAIEQIDCFTGSALVAATEVLAASRDEVAGAGPRAGGETPGARLRKLVRGLPLAYRAHTVLRNARFRLLTHARQDLLYHEPNFILKDYEGPCVTTIHDLSFVHFPHLHPPERVARLSRELPRTLSRADFVITDSEVVRRELIDQFGVPAERVRAIYLGADERFFPRTAEQTQAVLARHGLRHGRYVAFVGTIEPRKGVDRLLAAWMQVPVSLRRACPLVIAGASGWRNDELMANIQALQASGEIRYLRFVSAADLPFLYAGAAAFVYPSLYEGFGLPVLEAMASGTPVICTAGTSMAEFAGGAAMLFEANDVAGLATNLHELLEHELLRQRLIFQGVEQARLFSWSRCARETLEVYSRVT</sequence>
<dbReference type="Pfam" id="PF00534">
    <property type="entry name" value="Glycos_transf_1"/>
    <property type="match status" value="1"/>
</dbReference>
<evidence type="ECO:0000313" key="5">
    <source>
        <dbReference type="Proteomes" id="UP000068210"/>
    </source>
</evidence>
<accession>A0A0C4WIJ2</accession>
<dbReference type="Proteomes" id="UP000068210">
    <property type="component" value="Chromosome"/>
</dbReference>
<protein>
    <submittedName>
        <fullName evidence="4">Glycosyl transferase group 1</fullName>
    </submittedName>
</protein>
<reference evidence="4 5" key="1">
    <citation type="journal article" date="2015" name="PLoS ONE">
        <title>Azotobacter Genomes: The Genome of Azotobacter chroococcum NCIMB 8003 (ATCC 4412).</title>
        <authorList>
            <person name="Robson R.L."/>
            <person name="Jones R."/>
            <person name="Robson R.M."/>
            <person name="Schwartz A."/>
            <person name="Richardson T.H."/>
        </authorList>
    </citation>
    <scope>NUCLEOTIDE SEQUENCE [LARGE SCALE GENOMIC DNA]</scope>
    <source>
        <strain evidence="4 5">NCIMB 8003</strain>
    </source>
</reference>
<dbReference type="InterPro" id="IPR001296">
    <property type="entry name" value="Glyco_trans_1"/>
</dbReference>
<dbReference type="Gene3D" id="3.40.50.2000">
    <property type="entry name" value="Glycogen Phosphorylase B"/>
    <property type="match status" value="2"/>
</dbReference>
<feature type="domain" description="Glycosyltransferase subfamily 4-like N-terminal" evidence="3">
    <location>
        <begin position="16"/>
        <end position="192"/>
    </location>
</feature>
<dbReference type="CDD" id="cd03809">
    <property type="entry name" value="GT4_MtfB-like"/>
    <property type="match status" value="1"/>
</dbReference>
<proteinExistence type="predicted"/>
<keyword evidence="1 4" id="KW-0808">Transferase</keyword>
<evidence type="ECO:0000259" key="3">
    <source>
        <dbReference type="Pfam" id="PF13439"/>
    </source>
</evidence>
<dbReference type="HOGENOM" id="CLU_009583_27_0_6"/>
<dbReference type="AlphaFoldDB" id="A0A0C4WIJ2"/>
<dbReference type="FunFam" id="3.40.50.2000:FF:000119">
    <property type="entry name" value="Glycosyl transferase group 1"/>
    <property type="match status" value="1"/>
</dbReference>
<dbReference type="GO" id="GO:0016757">
    <property type="term" value="F:glycosyltransferase activity"/>
    <property type="evidence" value="ECO:0007669"/>
    <property type="project" value="InterPro"/>
</dbReference>
<evidence type="ECO:0000313" key="4">
    <source>
        <dbReference type="EMBL" id="AJE22098.1"/>
    </source>
</evidence>
<dbReference type="Pfam" id="PF13439">
    <property type="entry name" value="Glyco_transf_4"/>
    <property type="match status" value="1"/>
</dbReference>
<dbReference type="GO" id="GO:0009103">
    <property type="term" value="P:lipopolysaccharide biosynthetic process"/>
    <property type="evidence" value="ECO:0007669"/>
    <property type="project" value="TreeGrafter"/>
</dbReference>
<dbReference type="STRING" id="1328314.Achr_26720"/>
<keyword evidence="5" id="KW-1185">Reference proteome</keyword>
<dbReference type="PANTHER" id="PTHR46401">
    <property type="entry name" value="GLYCOSYLTRANSFERASE WBBK-RELATED"/>
    <property type="match status" value="1"/>
</dbReference>
<dbReference type="PANTHER" id="PTHR46401:SF2">
    <property type="entry name" value="GLYCOSYLTRANSFERASE WBBK-RELATED"/>
    <property type="match status" value="1"/>
</dbReference>
<feature type="domain" description="Glycosyl transferase family 1" evidence="2">
    <location>
        <begin position="215"/>
        <end position="364"/>
    </location>
</feature>
<dbReference type="InterPro" id="IPR028098">
    <property type="entry name" value="Glyco_trans_4-like_N"/>
</dbReference>
<dbReference type="RefSeq" id="WP_039805144.1">
    <property type="nucleotide sequence ID" value="NZ_CP010415.1"/>
</dbReference>
<organism evidence="4 5">
    <name type="scientific">Azotobacter chroococcum NCIMB 8003</name>
    <dbReference type="NCBI Taxonomy" id="1328314"/>
    <lineage>
        <taxon>Bacteria</taxon>
        <taxon>Pseudomonadati</taxon>
        <taxon>Pseudomonadota</taxon>
        <taxon>Gammaproteobacteria</taxon>
        <taxon>Pseudomonadales</taxon>
        <taxon>Pseudomonadaceae</taxon>
        <taxon>Azotobacter</taxon>
    </lineage>
</organism>
<evidence type="ECO:0000259" key="2">
    <source>
        <dbReference type="Pfam" id="PF00534"/>
    </source>
</evidence>
<dbReference type="SUPFAM" id="SSF53756">
    <property type="entry name" value="UDP-Glycosyltransferase/glycogen phosphorylase"/>
    <property type="match status" value="1"/>
</dbReference>
<dbReference type="EMBL" id="CP010415">
    <property type="protein sequence ID" value="AJE22098.1"/>
    <property type="molecule type" value="Genomic_DNA"/>
</dbReference>
<name>A0A0C4WIJ2_9GAMM</name>
<dbReference type="KEGG" id="acx:Achr_26720"/>
<evidence type="ECO:0000256" key="1">
    <source>
        <dbReference type="ARBA" id="ARBA00022679"/>
    </source>
</evidence>
<gene>
    <name evidence="4" type="ORF">Achr_26720</name>
</gene>